<feature type="compositionally biased region" description="Polar residues" evidence="1">
    <location>
        <begin position="12"/>
        <end position="24"/>
    </location>
</feature>
<evidence type="ECO:0000256" key="1">
    <source>
        <dbReference type="SAM" id="MobiDB-lite"/>
    </source>
</evidence>
<protein>
    <submittedName>
        <fullName evidence="2">Putative ovule protein</fullName>
    </submittedName>
</protein>
<organism evidence="2">
    <name type="scientific">Solanum chacoense</name>
    <name type="common">Chaco potato</name>
    <dbReference type="NCBI Taxonomy" id="4108"/>
    <lineage>
        <taxon>Eukaryota</taxon>
        <taxon>Viridiplantae</taxon>
        <taxon>Streptophyta</taxon>
        <taxon>Embryophyta</taxon>
        <taxon>Tracheophyta</taxon>
        <taxon>Spermatophyta</taxon>
        <taxon>Magnoliopsida</taxon>
        <taxon>eudicotyledons</taxon>
        <taxon>Gunneridae</taxon>
        <taxon>Pentapetalae</taxon>
        <taxon>asterids</taxon>
        <taxon>lamiids</taxon>
        <taxon>Solanales</taxon>
        <taxon>Solanaceae</taxon>
        <taxon>Solanoideae</taxon>
        <taxon>Solaneae</taxon>
        <taxon>Solanum</taxon>
    </lineage>
</organism>
<evidence type="ECO:0000313" key="2">
    <source>
        <dbReference type="EMBL" id="JAP09828.1"/>
    </source>
</evidence>
<proteinExistence type="predicted"/>
<accession>A0A0V0GNK2</accession>
<dbReference type="EMBL" id="GEDG01034250">
    <property type="protein sequence ID" value="JAP09828.1"/>
    <property type="molecule type" value="Transcribed_RNA"/>
</dbReference>
<sequence length="97" mass="10921">MDNSVGRRRGQQPPTLSTIWTPTLTGGPVKIGKVSNHSASSRMIRRENLTSPNGRELDGFKGQRFKSSNYFTFPHFLTSQDHTNTLFSRILVFLSLP</sequence>
<feature type="region of interest" description="Disordered" evidence="1">
    <location>
        <begin position="1"/>
        <end position="59"/>
    </location>
</feature>
<dbReference type="AlphaFoldDB" id="A0A0V0GNK2"/>
<reference evidence="2" key="1">
    <citation type="submission" date="2015-12" db="EMBL/GenBank/DDBJ databases">
        <title>Gene expression during late stages of embryo sac development: a critical building block for successful pollen-pistil interactions.</title>
        <authorList>
            <person name="Liu Y."/>
            <person name="Joly V."/>
            <person name="Sabar M."/>
            <person name="Matton D.P."/>
        </authorList>
    </citation>
    <scope>NUCLEOTIDE SEQUENCE</scope>
</reference>
<name>A0A0V0GNK2_SOLCH</name>
<feature type="compositionally biased region" description="Basic residues" evidence="1">
    <location>
        <begin position="1"/>
        <end position="10"/>
    </location>
</feature>